<evidence type="ECO:0008006" key="3">
    <source>
        <dbReference type="Google" id="ProtNLM"/>
    </source>
</evidence>
<reference evidence="1 2" key="1">
    <citation type="submission" date="2023-02" db="EMBL/GenBank/DDBJ databases">
        <title>Genome Sequence of L. cardiaca H63T.</title>
        <authorList>
            <person name="Lopez A.E."/>
            <person name="Cianciotto N.P."/>
        </authorList>
    </citation>
    <scope>NUCLEOTIDE SEQUENCE [LARGE SCALE GENOMIC DNA]</scope>
    <source>
        <strain evidence="1 2">H63</strain>
    </source>
</reference>
<keyword evidence="2" id="KW-1185">Reference proteome</keyword>
<gene>
    <name evidence="1" type="ORF">PXX05_14720</name>
</gene>
<name>A0ABY8AUQ6_9GAMM</name>
<accession>A0ABY8AUQ6</accession>
<sequence>MASNLHEVRRQQIKLKAVLLVKNIFEQLLPLINCHENYRVSMTGTHLILRESSQTPPPERRKERVDALFSLFQEKGIFTFDEEAIAINVPDREATIVPCKVISKINLQKLFVFLGGATVEKPDHVEEKTWLVMPKEIKLRWHRFSEPMQEHIVKCMSENLEERFKLLVTTEVYGKSVRSPISFEVPKIPVRLPNTNLPNGASNELYDLMEILNIKQRHPTNEALRRDPVTRNYFSLAEVIPDNEALGKIAQQVPRHL</sequence>
<organism evidence="1 2">
    <name type="scientific">Legionella cardiaca</name>
    <dbReference type="NCBI Taxonomy" id="1071983"/>
    <lineage>
        <taxon>Bacteria</taxon>
        <taxon>Pseudomonadati</taxon>
        <taxon>Pseudomonadota</taxon>
        <taxon>Gammaproteobacteria</taxon>
        <taxon>Legionellales</taxon>
        <taxon>Legionellaceae</taxon>
        <taxon>Legionella</taxon>
    </lineage>
</organism>
<dbReference type="Proteomes" id="UP001222087">
    <property type="component" value="Chromosome"/>
</dbReference>
<dbReference type="RefSeq" id="WP_275088945.1">
    <property type="nucleotide sequence ID" value="NZ_CP119078.1"/>
</dbReference>
<evidence type="ECO:0000313" key="2">
    <source>
        <dbReference type="Proteomes" id="UP001222087"/>
    </source>
</evidence>
<protein>
    <recommendedName>
        <fullName evidence="3">Dot/Icm T4SS effector</fullName>
    </recommendedName>
</protein>
<dbReference type="EMBL" id="CP119078">
    <property type="protein sequence ID" value="WED43131.1"/>
    <property type="molecule type" value="Genomic_DNA"/>
</dbReference>
<evidence type="ECO:0000313" key="1">
    <source>
        <dbReference type="EMBL" id="WED43131.1"/>
    </source>
</evidence>
<proteinExistence type="predicted"/>